<evidence type="ECO:0008006" key="4">
    <source>
        <dbReference type="Google" id="ProtNLM"/>
    </source>
</evidence>
<dbReference type="OrthoDB" id="7060081at2"/>
<proteinExistence type="predicted"/>
<sequence>MTDVSHGPATTGPAGTHEELGPVGQEIVFENDRVRVWHIRLEPGERQPLHRHDHPYLVVAVQGAKNVVQTVDGTRIDADEPTGGVVYRDPGAVHMLTNVGDTTYLARLVELK</sequence>
<name>A0A1C5IA54_9ACTN</name>
<dbReference type="Gene3D" id="2.60.120.10">
    <property type="entry name" value="Jelly Rolls"/>
    <property type="match status" value="1"/>
</dbReference>
<evidence type="ECO:0000256" key="1">
    <source>
        <dbReference type="SAM" id="MobiDB-lite"/>
    </source>
</evidence>
<feature type="region of interest" description="Disordered" evidence="1">
    <location>
        <begin position="1"/>
        <end position="23"/>
    </location>
</feature>
<evidence type="ECO:0000313" key="3">
    <source>
        <dbReference type="Proteomes" id="UP000198215"/>
    </source>
</evidence>
<protein>
    <recommendedName>
        <fullName evidence="4">Cupin domain</fullName>
    </recommendedName>
</protein>
<organism evidence="2 3">
    <name type="scientific">Micromonospora coxensis</name>
    <dbReference type="NCBI Taxonomy" id="356852"/>
    <lineage>
        <taxon>Bacteria</taxon>
        <taxon>Bacillati</taxon>
        <taxon>Actinomycetota</taxon>
        <taxon>Actinomycetes</taxon>
        <taxon>Micromonosporales</taxon>
        <taxon>Micromonosporaceae</taxon>
        <taxon>Micromonospora</taxon>
    </lineage>
</organism>
<dbReference type="RefSeq" id="WP_088976094.1">
    <property type="nucleotide sequence ID" value="NZ_LT607753.1"/>
</dbReference>
<accession>A0A1C5IA54</accession>
<evidence type="ECO:0000313" key="2">
    <source>
        <dbReference type="EMBL" id="SCG55280.1"/>
    </source>
</evidence>
<gene>
    <name evidence="2" type="ORF">GA0070614_2484</name>
</gene>
<dbReference type="AlphaFoldDB" id="A0A1C5IA54"/>
<dbReference type="EMBL" id="LT607753">
    <property type="protein sequence ID" value="SCG55280.1"/>
    <property type="molecule type" value="Genomic_DNA"/>
</dbReference>
<dbReference type="Proteomes" id="UP000198215">
    <property type="component" value="Chromosome I"/>
</dbReference>
<reference evidence="3" key="1">
    <citation type="submission" date="2016-06" db="EMBL/GenBank/DDBJ databases">
        <authorList>
            <person name="Varghese N."/>
            <person name="Submissions Spin"/>
        </authorList>
    </citation>
    <scope>NUCLEOTIDE SEQUENCE [LARGE SCALE GENOMIC DNA]</scope>
    <source>
        <strain evidence="3">DSM 45161</strain>
    </source>
</reference>
<keyword evidence="3" id="KW-1185">Reference proteome</keyword>
<dbReference type="SUPFAM" id="SSF51182">
    <property type="entry name" value="RmlC-like cupins"/>
    <property type="match status" value="1"/>
</dbReference>
<dbReference type="InterPro" id="IPR011051">
    <property type="entry name" value="RmlC_Cupin_sf"/>
</dbReference>
<dbReference type="InterPro" id="IPR014710">
    <property type="entry name" value="RmlC-like_jellyroll"/>
</dbReference>